<evidence type="ECO:0000313" key="3">
    <source>
        <dbReference type="Proteomes" id="UP000253472"/>
    </source>
</evidence>
<sequence length="129" mass="14328">MTSSNPLKVIDISEDSCQVARSIIDAATTQGFLFVEGHDFTQQEVDQLFAVSEGFFKLPESTKQSILLTPPTMAIRPCKENLGPSVQKQGDPKEALNFAGLNFETGQSRYDIPDWFTEEGKELSWCPIP</sequence>
<accession>A0A367Y270</accession>
<dbReference type="Pfam" id="PF14226">
    <property type="entry name" value="DIOX_N"/>
    <property type="match status" value="1"/>
</dbReference>
<dbReference type="OrthoDB" id="288590at2759"/>
<feature type="domain" description="Non-haem dioxygenase N-terminal" evidence="1">
    <location>
        <begin position="8"/>
        <end position="101"/>
    </location>
</feature>
<gene>
    <name evidence="2" type="ORF">Cantr_07348</name>
</gene>
<dbReference type="STRING" id="5486.A0A367Y270"/>
<dbReference type="InterPro" id="IPR027443">
    <property type="entry name" value="IPNS-like_sf"/>
</dbReference>
<dbReference type="InterPro" id="IPR026992">
    <property type="entry name" value="DIOX_N"/>
</dbReference>
<evidence type="ECO:0000259" key="1">
    <source>
        <dbReference type="Pfam" id="PF14226"/>
    </source>
</evidence>
<dbReference type="Gene3D" id="2.60.120.330">
    <property type="entry name" value="B-lactam Antibiotic, Isopenicillin N Synthase, Chain"/>
    <property type="match status" value="1"/>
</dbReference>
<keyword evidence="3" id="KW-1185">Reference proteome</keyword>
<name>A0A367Y270_9ASCO</name>
<protein>
    <recommendedName>
        <fullName evidence="1">Non-haem dioxygenase N-terminal domain-containing protein</fullName>
    </recommendedName>
</protein>
<reference evidence="2 3" key="1">
    <citation type="submission" date="2018-06" db="EMBL/GenBank/DDBJ databases">
        <title>Whole genome sequencing of Candida tropicalis (genome annotated by CSBL at Korea University).</title>
        <authorList>
            <person name="Ahn J."/>
        </authorList>
    </citation>
    <scope>NUCLEOTIDE SEQUENCE [LARGE SCALE GENOMIC DNA]</scope>
    <source>
        <strain evidence="2 3">ATCC 20962</strain>
    </source>
</reference>
<evidence type="ECO:0000313" key="2">
    <source>
        <dbReference type="EMBL" id="RCK59640.1"/>
    </source>
</evidence>
<dbReference type="SUPFAM" id="SSF51197">
    <property type="entry name" value="Clavaminate synthase-like"/>
    <property type="match status" value="1"/>
</dbReference>
<comment type="caution">
    <text evidence="2">The sequence shown here is derived from an EMBL/GenBank/DDBJ whole genome shotgun (WGS) entry which is preliminary data.</text>
</comment>
<proteinExistence type="predicted"/>
<dbReference type="Proteomes" id="UP000253472">
    <property type="component" value="Unassembled WGS sequence"/>
</dbReference>
<dbReference type="AlphaFoldDB" id="A0A367Y270"/>
<dbReference type="EMBL" id="QLNQ01000027">
    <property type="protein sequence ID" value="RCK59640.1"/>
    <property type="molecule type" value="Genomic_DNA"/>
</dbReference>
<organism evidence="2 3">
    <name type="scientific">Candida viswanathii</name>
    <dbReference type="NCBI Taxonomy" id="5486"/>
    <lineage>
        <taxon>Eukaryota</taxon>
        <taxon>Fungi</taxon>
        <taxon>Dikarya</taxon>
        <taxon>Ascomycota</taxon>
        <taxon>Saccharomycotina</taxon>
        <taxon>Pichiomycetes</taxon>
        <taxon>Debaryomycetaceae</taxon>
        <taxon>Candida/Lodderomyces clade</taxon>
        <taxon>Candida</taxon>
    </lineage>
</organism>